<proteinExistence type="predicted"/>
<dbReference type="VEuPathDB" id="FungiDB:UMAG_12237"/>
<accession>A0A0D1DY69</accession>
<dbReference type="OrthoDB" id="3359404at2759"/>
<dbReference type="RefSeq" id="XP_011390123.1">
    <property type="nucleotide sequence ID" value="XM_011391821.1"/>
</dbReference>
<protein>
    <submittedName>
        <fullName evidence="1">Uncharacterized protein</fullName>
    </submittedName>
</protein>
<reference evidence="1 2" key="1">
    <citation type="journal article" date="2006" name="Nature">
        <title>Insights from the genome of the biotrophic fungal plant pathogen Ustilago maydis.</title>
        <authorList>
            <person name="Kamper J."/>
            <person name="Kahmann R."/>
            <person name="Bolker M."/>
            <person name="Ma L.J."/>
            <person name="Brefort T."/>
            <person name="Saville B.J."/>
            <person name="Banuett F."/>
            <person name="Kronstad J.W."/>
            <person name="Gold S.E."/>
            <person name="Muller O."/>
            <person name="Perlin M.H."/>
            <person name="Wosten H.A."/>
            <person name="de Vries R."/>
            <person name="Ruiz-Herrera J."/>
            <person name="Reynaga-Pena C.G."/>
            <person name="Snetselaar K."/>
            <person name="McCann M."/>
            <person name="Perez-Martin J."/>
            <person name="Feldbrugge M."/>
            <person name="Basse C.W."/>
            <person name="Steinberg G."/>
            <person name="Ibeas J.I."/>
            <person name="Holloman W."/>
            <person name="Guzman P."/>
            <person name="Farman M."/>
            <person name="Stajich J.E."/>
            <person name="Sentandreu R."/>
            <person name="Gonzalez-Prieto J.M."/>
            <person name="Kennell J.C."/>
            <person name="Molina L."/>
            <person name="Schirawski J."/>
            <person name="Mendoza-Mendoza A."/>
            <person name="Greilinger D."/>
            <person name="Munch K."/>
            <person name="Rossel N."/>
            <person name="Scherer M."/>
            <person name="Vranes M."/>
            <person name="Ladendorf O."/>
            <person name="Vincon V."/>
            <person name="Fuchs U."/>
            <person name="Sandrock B."/>
            <person name="Meng S."/>
            <person name="Ho E.C."/>
            <person name="Cahill M.J."/>
            <person name="Boyce K.J."/>
            <person name="Klose J."/>
            <person name="Klosterman S.J."/>
            <person name="Deelstra H.J."/>
            <person name="Ortiz-Castellanos L."/>
            <person name="Li W."/>
            <person name="Sanchez-Alonso P."/>
            <person name="Schreier P.H."/>
            <person name="Hauser-Hahn I."/>
            <person name="Vaupel M."/>
            <person name="Koopmann E."/>
            <person name="Friedrich G."/>
            <person name="Voss H."/>
            <person name="Schluter T."/>
            <person name="Margolis J."/>
            <person name="Platt D."/>
            <person name="Swimmer C."/>
            <person name="Gnirke A."/>
            <person name="Chen F."/>
            <person name="Vysotskaia V."/>
            <person name="Mannhaupt G."/>
            <person name="Guldener U."/>
            <person name="Munsterkotter M."/>
            <person name="Haase D."/>
            <person name="Oesterheld M."/>
            <person name="Mewes H.W."/>
            <person name="Mauceli E.W."/>
            <person name="DeCaprio D."/>
            <person name="Wade C.M."/>
            <person name="Butler J."/>
            <person name="Young S."/>
            <person name="Jaffe D.B."/>
            <person name="Calvo S."/>
            <person name="Nusbaum C."/>
            <person name="Galagan J."/>
            <person name="Birren B.W."/>
        </authorList>
    </citation>
    <scope>NUCLEOTIDE SEQUENCE [LARGE SCALE GENOMIC DNA]</scope>
    <source>
        <strain evidence="2">DSM 14603 / FGSC 9021 / UM521</strain>
    </source>
</reference>
<dbReference type="AlphaFoldDB" id="A0A0D1DY69"/>
<name>A0A0D1DY69_MYCMD</name>
<evidence type="ECO:0000313" key="1">
    <source>
        <dbReference type="EMBL" id="KIS68541.1"/>
    </source>
</evidence>
<gene>
    <name evidence="1" type="ORF">UMAG_12237</name>
</gene>
<dbReference type="EMBL" id="CM003148">
    <property type="protein sequence ID" value="KIS68541.1"/>
    <property type="molecule type" value="Genomic_DNA"/>
</dbReference>
<organism evidence="1 2">
    <name type="scientific">Mycosarcoma maydis</name>
    <name type="common">Corn smut fungus</name>
    <name type="synonym">Ustilago maydis</name>
    <dbReference type="NCBI Taxonomy" id="5270"/>
    <lineage>
        <taxon>Eukaryota</taxon>
        <taxon>Fungi</taxon>
        <taxon>Dikarya</taxon>
        <taxon>Basidiomycota</taxon>
        <taxon>Ustilaginomycotina</taxon>
        <taxon>Ustilaginomycetes</taxon>
        <taxon>Ustilaginales</taxon>
        <taxon>Ustilaginaceae</taxon>
        <taxon>Mycosarcoma</taxon>
    </lineage>
</organism>
<dbReference type="Proteomes" id="UP000000561">
    <property type="component" value="Chromosome 9"/>
</dbReference>
<sequence>MTLLAPSTTATLLRTPSTRFTRSVLIRSHTRTLTSTAHRSLVKPRSHFETESEQLNEAQSYLASKAARKAERARNPTGASARHSSLYSQLFPALLRILAYGSSAYFGLHLLWNVLDRHEQTQLMNAQTSSLQATAKSLADKVDTAVQQIDASGSSPAIPLPEKRSNKPWYWPF</sequence>
<dbReference type="InParanoid" id="A0A0D1DY69"/>
<dbReference type="GeneID" id="23567989"/>
<evidence type="ECO:0000313" key="2">
    <source>
        <dbReference type="Proteomes" id="UP000000561"/>
    </source>
</evidence>
<dbReference type="KEGG" id="uma:UMAG_12237"/>
<keyword evidence="2" id="KW-1185">Reference proteome</keyword>